<organism evidence="3 4">
    <name type="scientific">Roseburia inulinivorans</name>
    <dbReference type="NCBI Taxonomy" id="360807"/>
    <lineage>
        <taxon>Bacteria</taxon>
        <taxon>Bacillati</taxon>
        <taxon>Bacillota</taxon>
        <taxon>Clostridia</taxon>
        <taxon>Lachnospirales</taxon>
        <taxon>Lachnospiraceae</taxon>
        <taxon>Roseburia</taxon>
    </lineage>
</organism>
<feature type="domain" description="CAAX prenyl protease 2/Lysostaphin resistance protein A-like" evidence="2">
    <location>
        <begin position="133"/>
        <end position="235"/>
    </location>
</feature>
<feature type="transmembrane region" description="Helical" evidence="1">
    <location>
        <begin position="224"/>
        <end position="246"/>
    </location>
</feature>
<dbReference type="GO" id="GO:0080120">
    <property type="term" value="P:CAAX-box protein maturation"/>
    <property type="evidence" value="ECO:0007669"/>
    <property type="project" value="UniProtKB-ARBA"/>
</dbReference>
<feature type="transmembrane region" description="Helical" evidence="1">
    <location>
        <begin position="258"/>
        <end position="275"/>
    </location>
</feature>
<dbReference type="AlphaFoldDB" id="A0A3R6FLW3"/>
<feature type="transmembrane region" description="Helical" evidence="1">
    <location>
        <begin position="351"/>
        <end position="373"/>
    </location>
</feature>
<keyword evidence="3" id="KW-0482">Metalloprotease</keyword>
<feature type="transmembrane region" description="Helical" evidence="1">
    <location>
        <begin position="199"/>
        <end position="217"/>
    </location>
</feature>
<evidence type="ECO:0000313" key="4">
    <source>
        <dbReference type="Proteomes" id="UP000283701"/>
    </source>
</evidence>
<dbReference type="InterPro" id="IPR003675">
    <property type="entry name" value="Rce1/LyrA-like_dom"/>
</dbReference>
<feature type="transmembrane region" description="Helical" evidence="1">
    <location>
        <begin position="65"/>
        <end position="87"/>
    </location>
</feature>
<accession>A0A3R6FLW3</accession>
<keyword evidence="3" id="KW-0378">Hydrolase</keyword>
<dbReference type="GO" id="GO:0008237">
    <property type="term" value="F:metallopeptidase activity"/>
    <property type="evidence" value="ECO:0007669"/>
    <property type="project" value="UniProtKB-KW"/>
</dbReference>
<keyword evidence="1" id="KW-0472">Membrane</keyword>
<dbReference type="Proteomes" id="UP000283701">
    <property type="component" value="Unassembled WGS sequence"/>
</dbReference>
<feature type="transmembrane region" description="Helical" evidence="1">
    <location>
        <begin position="170"/>
        <end position="187"/>
    </location>
</feature>
<feature type="transmembrane region" description="Helical" evidence="1">
    <location>
        <begin position="134"/>
        <end position="161"/>
    </location>
</feature>
<dbReference type="PANTHER" id="PTHR43592">
    <property type="entry name" value="CAAX AMINO TERMINAL PROTEASE"/>
    <property type="match status" value="1"/>
</dbReference>
<name>A0A3R6FLW3_9FIRM</name>
<dbReference type="GO" id="GO:0006508">
    <property type="term" value="P:proteolysis"/>
    <property type="evidence" value="ECO:0007669"/>
    <property type="project" value="UniProtKB-KW"/>
</dbReference>
<feature type="transmembrane region" description="Helical" evidence="1">
    <location>
        <begin position="28"/>
        <end position="53"/>
    </location>
</feature>
<evidence type="ECO:0000313" key="3">
    <source>
        <dbReference type="EMBL" id="RHF84220.1"/>
    </source>
</evidence>
<dbReference type="PANTHER" id="PTHR43592:SF15">
    <property type="entry name" value="CAAX AMINO TERMINAL PROTEASE FAMILY PROTEIN"/>
    <property type="match status" value="1"/>
</dbReference>
<sequence>MVLRLTPMEKSIKGEKNMKKKLMRMPKVVTILVAILIVAIFLGSMDVAAFFLANTVSLPGYGNSMIAEFAAGVVAFLFLCLFGYVGILKEKGKGFINGLYIGGFLTGYCCLELAAQLYVQMMTPDTKVVSALEILFFAATMFLIGWTEELVFRGVILNLFLERFSKTKRGILWAVILSGVLFGAVHLTNISQGVTVTSAMIQAINGAFLGVIFGAVYARSRNIWLVMTFHALVDFASLMGSGIFGVGTTVEQINQMSAINLIAVPVLLIPCIVLLRPKKLLEMEQEANHIVVFDTFEEADRNAALSLALGMISILTGFMGYGLGIGIAGLIGGRLSRKVQPEKNGMALAGMILSGIGMAVSIIGMIVLCFVYSNLNGFSTFMMTNGVK</sequence>
<dbReference type="GO" id="GO:0004175">
    <property type="term" value="F:endopeptidase activity"/>
    <property type="evidence" value="ECO:0007669"/>
    <property type="project" value="UniProtKB-ARBA"/>
</dbReference>
<dbReference type="EMBL" id="QRHP01000008">
    <property type="protein sequence ID" value="RHF84220.1"/>
    <property type="molecule type" value="Genomic_DNA"/>
</dbReference>
<evidence type="ECO:0000256" key="1">
    <source>
        <dbReference type="SAM" id="Phobius"/>
    </source>
</evidence>
<proteinExistence type="predicted"/>
<gene>
    <name evidence="3" type="ORF">DW654_08670</name>
</gene>
<reference evidence="3 4" key="1">
    <citation type="submission" date="2018-08" db="EMBL/GenBank/DDBJ databases">
        <title>A genome reference for cultivated species of the human gut microbiota.</title>
        <authorList>
            <person name="Zou Y."/>
            <person name="Xue W."/>
            <person name="Luo G."/>
        </authorList>
    </citation>
    <scope>NUCLEOTIDE SEQUENCE [LARGE SCALE GENOMIC DNA]</scope>
    <source>
        <strain evidence="3 4">AM23-23AC</strain>
    </source>
</reference>
<keyword evidence="1" id="KW-1133">Transmembrane helix</keyword>
<keyword evidence="1" id="KW-0812">Transmembrane</keyword>
<feature type="transmembrane region" description="Helical" evidence="1">
    <location>
        <begin position="307"/>
        <end position="331"/>
    </location>
</feature>
<feature type="transmembrane region" description="Helical" evidence="1">
    <location>
        <begin position="99"/>
        <end position="119"/>
    </location>
</feature>
<keyword evidence="3" id="KW-0645">Protease</keyword>
<dbReference type="Pfam" id="PF02517">
    <property type="entry name" value="Rce1-like"/>
    <property type="match status" value="1"/>
</dbReference>
<protein>
    <submittedName>
        <fullName evidence="3">CPBP family intramembrane metalloprotease</fullName>
    </submittedName>
</protein>
<comment type="caution">
    <text evidence="3">The sequence shown here is derived from an EMBL/GenBank/DDBJ whole genome shotgun (WGS) entry which is preliminary data.</text>
</comment>
<evidence type="ECO:0000259" key="2">
    <source>
        <dbReference type="Pfam" id="PF02517"/>
    </source>
</evidence>